<evidence type="ECO:0000259" key="1">
    <source>
        <dbReference type="Pfam" id="PF13524"/>
    </source>
</evidence>
<reference evidence="2 3" key="1">
    <citation type="submission" date="2020-03" db="EMBL/GenBank/DDBJ databases">
        <title>Hydrogenophaga sp. nov. isolated from cyanobacterial mat.</title>
        <authorList>
            <person name="Thorat V."/>
            <person name="Kirdat K."/>
            <person name="Tiwarekar B."/>
            <person name="Costa E.D."/>
            <person name="Yadav A."/>
        </authorList>
    </citation>
    <scope>NUCLEOTIDE SEQUENCE [LARGE SCALE GENOMIC DNA]</scope>
    <source>
        <strain evidence="2 3">BA0156</strain>
    </source>
</reference>
<name>A0A6G8IL81_9BURK</name>
<gene>
    <name evidence="2" type="ORF">G9Q37_18360</name>
</gene>
<dbReference type="InterPro" id="IPR055259">
    <property type="entry name" value="YkvP/CgeB_Glyco_trans-like"/>
</dbReference>
<protein>
    <submittedName>
        <fullName evidence="2">Glycosyltransferase family 1 protein</fullName>
    </submittedName>
</protein>
<dbReference type="AlphaFoldDB" id="A0A6G8IL81"/>
<dbReference type="Pfam" id="PF13524">
    <property type="entry name" value="Glyco_trans_1_2"/>
    <property type="match status" value="1"/>
</dbReference>
<accession>A0A6G8IL81</accession>
<keyword evidence="3" id="KW-1185">Reference proteome</keyword>
<evidence type="ECO:0000313" key="2">
    <source>
        <dbReference type="EMBL" id="QIM53982.1"/>
    </source>
</evidence>
<dbReference type="Proteomes" id="UP000503162">
    <property type="component" value="Chromosome"/>
</dbReference>
<organism evidence="2 3">
    <name type="scientific">Hydrogenophaga crocea</name>
    <dbReference type="NCBI Taxonomy" id="2716225"/>
    <lineage>
        <taxon>Bacteria</taxon>
        <taxon>Pseudomonadati</taxon>
        <taxon>Pseudomonadota</taxon>
        <taxon>Betaproteobacteria</taxon>
        <taxon>Burkholderiales</taxon>
        <taxon>Comamonadaceae</taxon>
        <taxon>Hydrogenophaga</taxon>
    </lineage>
</organism>
<dbReference type="Gene3D" id="3.40.50.2000">
    <property type="entry name" value="Glycogen Phosphorylase B"/>
    <property type="match status" value="1"/>
</dbReference>
<dbReference type="GO" id="GO:0016740">
    <property type="term" value="F:transferase activity"/>
    <property type="evidence" value="ECO:0007669"/>
    <property type="project" value="UniProtKB-KW"/>
</dbReference>
<dbReference type="KEGG" id="hcz:G9Q37_18360"/>
<dbReference type="EMBL" id="CP049989">
    <property type="protein sequence ID" value="QIM53982.1"/>
    <property type="molecule type" value="Genomic_DNA"/>
</dbReference>
<proteinExistence type="predicted"/>
<dbReference type="RefSeq" id="WP_166229517.1">
    <property type="nucleotide sequence ID" value="NZ_CP049989.1"/>
</dbReference>
<keyword evidence="2" id="KW-0808">Transferase</keyword>
<sequence>MRIFQNSGLYPAYRHRLEALRKHQRGYAEWMSAFLADRYGTAHYLQPVLQGAANAFFTNGDDESAQRLWAKEQGLPNGQSLEAILLAQIEHHRTEIFYNLDPMRYGSDFVRKLPGSVRLSFAWRAAPSPGADFSAYDLVLCNFPSILKSYADRGWRARYFSPAHDPAMDRFAMQSERPVDVVFVGGYSRHHSRRAALLEAVADLAGDFELRFHLDNSRMTRLAESPLGLLLPVKQHRRPRSIQSLALDPVFGLDLYAALGSAKIVLNGAIDMAGNDRGNMRCFEALGCGALMLSDAGNYPKGMCDGESMVTYSSPAEAVRHIRALLGDPLRLKRIADSGHHMVATAYSKAEQWKAFVQLAAAA</sequence>
<feature type="domain" description="Spore protein YkvP/CgeB glycosyl transferase-like" evidence="1">
    <location>
        <begin position="246"/>
        <end position="356"/>
    </location>
</feature>
<evidence type="ECO:0000313" key="3">
    <source>
        <dbReference type="Proteomes" id="UP000503162"/>
    </source>
</evidence>